<dbReference type="EMBL" id="CP130612">
    <property type="protein sequence ID" value="WKW12775.1"/>
    <property type="molecule type" value="Genomic_DNA"/>
</dbReference>
<evidence type="ECO:0000256" key="3">
    <source>
        <dbReference type="ARBA" id="ARBA00022989"/>
    </source>
</evidence>
<reference evidence="7" key="1">
    <citation type="submission" date="2023-07" db="EMBL/GenBank/DDBJ databases">
        <authorList>
            <person name="Haufschild T."/>
            <person name="Kallscheuer N."/>
            <person name="Hammer J."/>
            <person name="Kohn T."/>
            <person name="Kabuu M."/>
            <person name="Jogler M."/>
            <person name="Wohfarth N."/>
            <person name="Heuer A."/>
            <person name="Rohde M."/>
            <person name="van Teeseling M.C.F."/>
            <person name="Jogler C."/>
        </authorList>
    </citation>
    <scope>NUCLEOTIDE SEQUENCE</scope>
    <source>
        <strain evidence="7">Strain 138</strain>
        <strain evidence="8">Strain 318</strain>
    </source>
</reference>
<dbReference type="SUPFAM" id="SSF144091">
    <property type="entry name" value="Rhomboid-like"/>
    <property type="match status" value="1"/>
</dbReference>
<dbReference type="PANTHER" id="PTHR43731">
    <property type="entry name" value="RHOMBOID PROTEASE"/>
    <property type="match status" value="1"/>
</dbReference>
<protein>
    <submittedName>
        <fullName evidence="7">Rhomboid family intramembrane serine protease</fullName>
    </submittedName>
</protein>
<dbReference type="InterPro" id="IPR022764">
    <property type="entry name" value="Peptidase_S54_rhomboid_dom"/>
</dbReference>
<accession>A0AA49JVB5</accession>
<evidence type="ECO:0000256" key="5">
    <source>
        <dbReference type="SAM" id="Phobius"/>
    </source>
</evidence>
<evidence type="ECO:0000313" key="9">
    <source>
        <dbReference type="Proteomes" id="UP001229955"/>
    </source>
</evidence>
<feature type="transmembrane region" description="Helical" evidence="5">
    <location>
        <begin position="216"/>
        <end position="235"/>
    </location>
</feature>
<dbReference type="InterPro" id="IPR050925">
    <property type="entry name" value="Rhomboid_protease_S54"/>
</dbReference>
<dbReference type="KEGG" id="pspc:Strain318_002083"/>
<gene>
    <name evidence="7" type="ORF">Strain138_002084</name>
    <name evidence="8" type="ORF">Strain318_002083</name>
</gene>
<dbReference type="GO" id="GO:0016020">
    <property type="term" value="C:membrane"/>
    <property type="evidence" value="ECO:0007669"/>
    <property type="project" value="UniProtKB-SubCell"/>
</dbReference>
<dbReference type="RefSeq" id="WP_367885652.1">
    <property type="nucleotide sequence ID" value="NZ_CP130612.1"/>
</dbReference>
<keyword evidence="2 5" id="KW-0812">Transmembrane</keyword>
<feature type="transmembrane region" description="Helical" evidence="5">
    <location>
        <begin position="12"/>
        <end position="31"/>
    </location>
</feature>
<evidence type="ECO:0000313" key="8">
    <source>
        <dbReference type="EMBL" id="WKW15682.1"/>
    </source>
</evidence>
<dbReference type="PANTHER" id="PTHR43731:SF26">
    <property type="entry name" value="RHOMBOID-LIKE PROTEIN 10, CHLOROPLASTIC"/>
    <property type="match status" value="1"/>
</dbReference>
<proteinExistence type="predicted"/>
<evidence type="ECO:0000256" key="2">
    <source>
        <dbReference type="ARBA" id="ARBA00022692"/>
    </source>
</evidence>
<dbReference type="AlphaFoldDB" id="A0AA49JVB5"/>
<comment type="subcellular location">
    <subcellularLocation>
        <location evidence="1">Membrane</location>
        <topology evidence="1">Multi-pass membrane protein</topology>
    </subcellularLocation>
</comment>
<accession>A0AA49K0T5</accession>
<evidence type="ECO:0000259" key="6">
    <source>
        <dbReference type="Pfam" id="PF01694"/>
    </source>
</evidence>
<sequence length="258" mass="27847">MIPLSDDNPTVRIPVMTILLLAGITSAWVILQGAGFDVEILAMSVCNLGMVPAELTGAAPLGTSVPLTRTLLCVVDAEPLNWISPLSSMFLHGSWAHLLGNGLFLWVFGNNVEDVMGRGRFLLFYLLCGLAAAAVHVWMQPGSPVPTVGASGAISGAMGAYLVLFPRVRVRMLFIFVIFFRIIPLPAWVVLLWWFGLQVLLGLPDLAALPETGGGVAVWAHVGGFVAGALLVRAFERDELTARRRAMLLQRGLLDIRH</sequence>
<keyword evidence="7" id="KW-0645">Protease</keyword>
<keyword evidence="3 5" id="KW-1133">Transmembrane helix</keyword>
<dbReference type="GO" id="GO:0006508">
    <property type="term" value="P:proteolysis"/>
    <property type="evidence" value="ECO:0007669"/>
    <property type="project" value="UniProtKB-KW"/>
</dbReference>
<feature type="transmembrane region" description="Helical" evidence="5">
    <location>
        <begin position="121"/>
        <end position="139"/>
    </location>
</feature>
<feature type="transmembrane region" description="Helical" evidence="5">
    <location>
        <begin position="172"/>
        <end position="196"/>
    </location>
</feature>
<organism evidence="7">
    <name type="scientific">Pseudogemmatithrix spongiicola</name>
    <dbReference type="NCBI Taxonomy" id="3062599"/>
    <lineage>
        <taxon>Bacteria</taxon>
        <taxon>Pseudomonadati</taxon>
        <taxon>Gemmatimonadota</taxon>
        <taxon>Gemmatimonadia</taxon>
        <taxon>Gemmatimonadales</taxon>
        <taxon>Gemmatimonadaceae</taxon>
        <taxon>Pseudogemmatithrix</taxon>
    </lineage>
</organism>
<evidence type="ECO:0000256" key="1">
    <source>
        <dbReference type="ARBA" id="ARBA00004141"/>
    </source>
</evidence>
<feature type="domain" description="Peptidase S54 rhomboid" evidence="6">
    <location>
        <begin position="82"/>
        <end position="232"/>
    </location>
</feature>
<dbReference type="InterPro" id="IPR035952">
    <property type="entry name" value="Rhomboid-like_sf"/>
</dbReference>
<dbReference type="Pfam" id="PF01694">
    <property type="entry name" value="Rhomboid"/>
    <property type="match status" value="1"/>
</dbReference>
<dbReference type="Proteomes" id="UP001229955">
    <property type="component" value="Chromosome"/>
</dbReference>
<dbReference type="Gene3D" id="1.20.1540.10">
    <property type="entry name" value="Rhomboid-like"/>
    <property type="match status" value="1"/>
</dbReference>
<keyword evidence="9" id="KW-1185">Reference proteome</keyword>
<feature type="transmembrane region" description="Helical" evidence="5">
    <location>
        <begin position="145"/>
        <end position="165"/>
    </location>
</feature>
<keyword evidence="4 5" id="KW-0472">Membrane</keyword>
<feature type="transmembrane region" description="Helical" evidence="5">
    <location>
        <begin position="89"/>
        <end position="109"/>
    </location>
</feature>
<keyword evidence="7" id="KW-0378">Hydrolase</keyword>
<name>A0AA49JVB5_9BACT</name>
<dbReference type="GO" id="GO:0004252">
    <property type="term" value="F:serine-type endopeptidase activity"/>
    <property type="evidence" value="ECO:0007669"/>
    <property type="project" value="InterPro"/>
</dbReference>
<dbReference type="EMBL" id="CP130613">
    <property type="protein sequence ID" value="WKW15682.1"/>
    <property type="molecule type" value="Genomic_DNA"/>
</dbReference>
<evidence type="ECO:0000313" key="7">
    <source>
        <dbReference type="EMBL" id="WKW12775.1"/>
    </source>
</evidence>
<evidence type="ECO:0000256" key="4">
    <source>
        <dbReference type="ARBA" id="ARBA00023136"/>
    </source>
</evidence>